<reference evidence="2 3" key="1">
    <citation type="submission" date="2016-11" db="EMBL/GenBank/DDBJ databases">
        <title>Actinomyces gypaetusis sp. nov. isolated from the vulture Gypaetus barbatus in Qinghai Tibet Plateau China.</title>
        <authorList>
            <person name="Meng X."/>
        </authorList>
    </citation>
    <scope>NUCLEOTIDE SEQUENCE [LARGE SCALE GENOMIC DNA]</scope>
    <source>
        <strain evidence="2 3">VUL4_2</strain>
    </source>
</reference>
<dbReference type="OrthoDB" id="5149322at2"/>
<sequence length="426" mass="46032">MALFEYDQGRFFPAQFGRPVSSGISAEVLHSLREQVLDLLQRPFFPVKWLGDSNPSRLIALDASGQVVSIQVIETLDSARMVSSLAALNEVRGLGWNELSALYPGGQAAFSSSLAQFRSQVPANSSPGPRLIVVTTQVDEEVRPALEVLASSGMEVNEVSLREMSNGRQFIEITPVSQSYWGYSPLWLGGRSDSVSELPAGQEVSEAPALQAAPEAPQAPQEAESVPASEESEPKVFEAEDTPLIHTETHTPVSAQAPQATTEPVADTQALPLSRVSDELALAQGRRTFPSRRRRTREPQAEEKVAPTLNRDETALSLIARSVGEPLELVALVSGQVETVQLQLDGSLHGEAGAVSYTPAMALEALGEEPEDDAWGTWHILDLEGPSLADALDEINQELAHETLAPVEPKPETSPHGMLIPSRRRH</sequence>
<feature type="region of interest" description="Disordered" evidence="1">
    <location>
        <begin position="403"/>
        <end position="426"/>
    </location>
</feature>
<dbReference type="Proteomes" id="UP000186785">
    <property type="component" value="Unassembled WGS sequence"/>
</dbReference>
<dbReference type="RefSeq" id="WP_073709342.1">
    <property type="nucleotide sequence ID" value="NZ_MQSV01000003.1"/>
</dbReference>
<name>A0A1Q5PLQ5_9ACTO</name>
<feature type="compositionally biased region" description="Low complexity" evidence="1">
    <location>
        <begin position="206"/>
        <end position="229"/>
    </location>
</feature>
<accession>A0A1Q5PLQ5</accession>
<dbReference type="EMBL" id="MQSV01000003">
    <property type="protein sequence ID" value="OKL47983.1"/>
    <property type="molecule type" value="Genomic_DNA"/>
</dbReference>
<gene>
    <name evidence="2" type="ORF">BSR29_05755</name>
</gene>
<evidence type="ECO:0000256" key="1">
    <source>
        <dbReference type="SAM" id="MobiDB-lite"/>
    </source>
</evidence>
<protein>
    <recommendedName>
        <fullName evidence="4">RAMA domain-containing protein</fullName>
    </recommendedName>
</protein>
<dbReference type="AlphaFoldDB" id="A0A1Q5PLQ5"/>
<keyword evidence="3" id="KW-1185">Reference proteome</keyword>
<comment type="caution">
    <text evidence="2">The sequence shown here is derived from an EMBL/GenBank/DDBJ whole genome shotgun (WGS) entry which is preliminary data.</text>
</comment>
<proteinExistence type="predicted"/>
<dbReference type="STRING" id="1921764.BSR28_05645"/>
<feature type="region of interest" description="Disordered" evidence="1">
    <location>
        <begin position="196"/>
        <end position="236"/>
    </location>
</feature>
<evidence type="ECO:0000313" key="2">
    <source>
        <dbReference type="EMBL" id="OKL47983.1"/>
    </source>
</evidence>
<organism evidence="2 3">
    <name type="scientific">Boudabousia liubingyangii</name>
    <dbReference type="NCBI Taxonomy" id="1921764"/>
    <lineage>
        <taxon>Bacteria</taxon>
        <taxon>Bacillati</taxon>
        <taxon>Actinomycetota</taxon>
        <taxon>Actinomycetes</taxon>
        <taxon>Actinomycetales</taxon>
        <taxon>Actinomycetaceae</taxon>
        <taxon>Boudabousia</taxon>
    </lineage>
</organism>
<evidence type="ECO:0000313" key="3">
    <source>
        <dbReference type="Proteomes" id="UP000186785"/>
    </source>
</evidence>
<evidence type="ECO:0008006" key="4">
    <source>
        <dbReference type="Google" id="ProtNLM"/>
    </source>
</evidence>